<sequence length="127" mass="14785">MKKISQYIIIFLCILAFISCGTFQMRPYNESAPLEEQANLIFPSEISIWEFDGNKVQWIVPFPSAKAQIAVPAGKHKIICNYYFNNGRYSQSANNIMLNIDVEPGENYEIKYRFQNSFIYLNLEKIQ</sequence>
<keyword evidence="1" id="KW-0812">Transmembrane</keyword>
<keyword evidence="1" id="KW-1133">Transmembrane helix</keyword>
<proteinExistence type="predicted"/>
<evidence type="ECO:0008006" key="3">
    <source>
        <dbReference type="Google" id="ProtNLM"/>
    </source>
</evidence>
<organism evidence="2">
    <name type="scientific">Gracilinema caldarium</name>
    <dbReference type="NCBI Taxonomy" id="215591"/>
    <lineage>
        <taxon>Bacteria</taxon>
        <taxon>Pseudomonadati</taxon>
        <taxon>Spirochaetota</taxon>
        <taxon>Spirochaetia</taxon>
        <taxon>Spirochaetales</taxon>
        <taxon>Breznakiellaceae</taxon>
        <taxon>Gracilinema</taxon>
    </lineage>
</organism>
<protein>
    <recommendedName>
        <fullName evidence="3">Lipoprotein</fullName>
    </recommendedName>
</protein>
<dbReference type="EMBL" id="DSVL01000103">
    <property type="protein sequence ID" value="HFH28536.1"/>
    <property type="molecule type" value="Genomic_DNA"/>
</dbReference>
<dbReference type="PROSITE" id="PS51257">
    <property type="entry name" value="PROKAR_LIPOPROTEIN"/>
    <property type="match status" value="1"/>
</dbReference>
<gene>
    <name evidence="2" type="ORF">ENS59_03360</name>
</gene>
<accession>A0A7C3E8I4</accession>
<name>A0A7C3E8I4_9SPIR</name>
<dbReference type="AlphaFoldDB" id="A0A7C3E8I4"/>
<evidence type="ECO:0000256" key="1">
    <source>
        <dbReference type="SAM" id="Phobius"/>
    </source>
</evidence>
<evidence type="ECO:0000313" key="2">
    <source>
        <dbReference type="EMBL" id="HFH28536.1"/>
    </source>
</evidence>
<reference evidence="2" key="1">
    <citation type="journal article" date="2020" name="mSystems">
        <title>Genome- and Community-Level Interaction Insights into Carbon Utilization and Element Cycling Functions of Hydrothermarchaeota in Hydrothermal Sediment.</title>
        <authorList>
            <person name="Zhou Z."/>
            <person name="Liu Y."/>
            <person name="Xu W."/>
            <person name="Pan J."/>
            <person name="Luo Z.H."/>
            <person name="Li M."/>
        </authorList>
    </citation>
    <scope>NUCLEOTIDE SEQUENCE [LARGE SCALE GENOMIC DNA]</scope>
    <source>
        <strain evidence="2">SpSt-503</strain>
    </source>
</reference>
<feature type="transmembrane region" description="Helical" evidence="1">
    <location>
        <begin position="7"/>
        <end position="25"/>
    </location>
</feature>
<comment type="caution">
    <text evidence="2">The sequence shown here is derived from an EMBL/GenBank/DDBJ whole genome shotgun (WGS) entry which is preliminary data.</text>
</comment>
<keyword evidence="1" id="KW-0472">Membrane</keyword>